<reference evidence="8 9" key="1">
    <citation type="submission" date="2018-01" db="EMBL/GenBank/DDBJ databases">
        <title>The draft genome sequence of Cohaesibacter sp. H1304.</title>
        <authorList>
            <person name="Wang N.-N."/>
            <person name="Du Z.-J."/>
        </authorList>
    </citation>
    <scope>NUCLEOTIDE SEQUENCE [LARGE SCALE GENOMIC DNA]</scope>
    <source>
        <strain evidence="8 9">H1304</strain>
    </source>
</reference>
<dbReference type="CDD" id="cd23935">
    <property type="entry name" value="AGPR_2_C"/>
    <property type="match status" value="1"/>
</dbReference>
<dbReference type="PANTHER" id="PTHR32338">
    <property type="entry name" value="N-ACETYL-GAMMA-GLUTAMYL-PHOSPHATE REDUCTASE, CHLOROPLASTIC-RELATED-RELATED"/>
    <property type="match status" value="1"/>
</dbReference>
<dbReference type="OrthoDB" id="9801289at2"/>
<evidence type="ECO:0000256" key="3">
    <source>
        <dbReference type="ARBA" id="ARBA00022605"/>
    </source>
</evidence>
<dbReference type="RefSeq" id="WP_101534809.1">
    <property type="nucleotide sequence ID" value="NZ_JBFHIU010000038.1"/>
</dbReference>
<dbReference type="EC" id="1.2.1.38" evidence="6"/>
<protein>
    <recommendedName>
        <fullName evidence="6">N-acetyl-gamma-glutamyl-phosphate reductase</fullName>
        <shortName evidence="6">AGPR</shortName>
        <ecNumber evidence="6">1.2.1.38</ecNumber>
    </recommendedName>
    <alternativeName>
        <fullName evidence="6">N-acetyl-glutamate semialdehyde dehydrogenase</fullName>
        <shortName evidence="6">NAGSA dehydrogenase</shortName>
    </alternativeName>
</protein>
<sequence length="323" mass="34521">MTAKIFIDGEVGTTGLQIRARLDGRSDIKFLRLPENLRKEREARAQMLNEADIAILCLPDAAAIEAVALIENKTTRVIDASSAHRVADGWTYGFAELSPTQRAEIAASKRLSNPGCYPQGYIAMMRPLVEAGLIPSDFPATLNAVSGYSGGGKGMIAEYEQGEEPIKVPYWPYGLTLGHKHVPEMTAYAGLQHPPVFQPAVGHYAQGMIDAIPLNLWALESGLKMADLHACLTKRYEGETFVKVAPLASAGKLDAITPEHLNGTNSLHIHVHGNDDIGQAVLLAVYDNLGKGASGAAVQNMNIMMGIDEATGLTAASLPTASH</sequence>
<comment type="similarity">
    <text evidence="6">Belongs to the NAGSA dehydrogenase family. Type 2 subfamily.</text>
</comment>
<evidence type="ECO:0000256" key="6">
    <source>
        <dbReference type="HAMAP-Rule" id="MF_01110"/>
    </source>
</evidence>
<dbReference type="Pfam" id="PF22698">
    <property type="entry name" value="Semialdhyde_dhC_1"/>
    <property type="match status" value="1"/>
</dbReference>
<dbReference type="EMBL" id="PKUQ01000031">
    <property type="protein sequence ID" value="PLW76374.1"/>
    <property type="molecule type" value="Genomic_DNA"/>
</dbReference>
<dbReference type="InterPro" id="IPR010136">
    <property type="entry name" value="AGPR_type-2"/>
</dbReference>
<dbReference type="InterPro" id="IPR050085">
    <property type="entry name" value="AGPR"/>
</dbReference>
<comment type="function">
    <text evidence="6">Catalyzes the NADPH-dependent reduction of N-acetyl-5-glutamyl phosphate to yield N-acetyl-L-glutamate 5-semialdehyde.</text>
</comment>
<proteinExistence type="inferred from homology"/>
<keyword evidence="1 6" id="KW-0963">Cytoplasm</keyword>
<dbReference type="InterPro" id="IPR036291">
    <property type="entry name" value="NAD(P)-bd_dom_sf"/>
</dbReference>
<comment type="catalytic activity">
    <reaction evidence="6">
        <text>N-acetyl-L-glutamate 5-semialdehyde + phosphate + NADP(+) = N-acetyl-L-glutamyl 5-phosphate + NADPH + H(+)</text>
        <dbReference type="Rhea" id="RHEA:21588"/>
        <dbReference type="ChEBI" id="CHEBI:15378"/>
        <dbReference type="ChEBI" id="CHEBI:29123"/>
        <dbReference type="ChEBI" id="CHEBI:43474"/>
        <dbReference type="ChEBI" id="CHEBI:57783"/>
        <dbReference type="ChEBI" id="CHEBI:57936"/>
        <dbReference type="ChEBI" id="CHEBI:58349"/>
        <dbReference type="EC" id="1.2.1.38"/>
    </reaction>
</comment>
<dbReference type="CDD" id="cd17896">
    <property type="entry name" value="AGPR_2_N"/>
    <property type="match status" value="1"/>
</dbReference>
<dbReference type="Proteomes" id="UP000234881">
    <property type="component" value="Unassembled WGS sequence"/>
</dbReference>
<dbReference type="Pfam" id="PF01118">
    <property type="entry name" value="Semialdhyde_dh"/>
    <property type="match status" value="1"/>
</dbReference>
<dbReference type="SUPFAM" id="SSF55347">
    <property type="entry name" value="Glyceraldehyde-3-phosphate dehydrogenase-like, C-terminal domain"/>
    <property type="match status" value="1"/>
</dbReference>
<keyword evidence="5 6" id="KW-0560">Oxidoreductase</keyword>
<gene>
    <name evidence="6 8" type="primary">argC</name>
    <name evidence="8" type="ORF">C0081_15965</name>
</gene>
<evidence type="ECO:0000256" key="4">
    <source>
        <dbReference type="ARBA" id="ARBA00022857"/>
    </source>
</evidence>
<comment type="pathway">
    <text evidence="6">Amino-acid biosynthesis; L-arginine biosynthesis; N(2)-acetyl-L-ornithine from L-glutamate: step 3/4.</text>
</comment>
<dbReference type="Gene3D" id="3.40.50.720">
    <property type="entry name" value="NAD(P)-binding Rossmann-like Domain"/>
    <property type="match status" value="1"/>
</dbReference>
<feature type="active site" evidence="6">
    <location>
        <position position="116"/>
    </location>
</feature>
<dbReference type="SMART" id="SM00859">
    <property type="entry name" value="Semialdhyde_dh"/>
    <property type="match status" value="1"/>
</dbReference>
<dbReference type="InterPro" id="IPR058924">
    <property type="entry name" value="AGPR_dimerisation_dom"/>
</dbReference>
<dbReference type="Gene3D" id="3.30.360.10">
    <property type="entry name" value="Dihydrodipicolinate Reductase, domain 2"/>
    <property type="match status" value="1"/>
</dbReference>
<keyword evidence="4 6" id="KW-0521">NADP</keyword>
<name>A0A2N5XPF6_9HYPH</name>
<dbReference type="HAMAP" id="MF_01110">
    <property type="entry name" value="ArgC_type2"/>
    <property type="match status" value="1"/>
</dbReference>
<comment type="subcellular location">
    <subcellularLocation>
        <location evidence="6">Cytoplasm</location>
    </subcellularLocation>
</comment>
<dbReference type="AlphaFoldDB" id="A0A2N5XPF6"/>
<keyword evidence="3 6" id="KW-0028">Amino-acid biosynthesis</keyword>
<feature type="domain" description="Semialdehyde dehydrogenase NAD-binding" evidence="7">
    <location>
        <begin position="4"/>
        <end position="105"/>
    </location>
</feature>
<comment type="caution">
    <text evidence="8">The sequence shown here is derived from an EMBL/GenBank/DDBJ whole genome shotgun (WGS) entry which is preliminary data.</text>
</comment>
<dbReference type="GO" id="GO:0003942">
    <property type="term" value="F:N-acetyl-gamma-glutamyl-phosphate reductase activity"/>
    <property type="evidence" value="ECO:0007669"/>
    <property type="project" value="UniProtKB-UniRule"/>
</dbReference>
<evidence type="ECO:0000256" key="2">
    <source>
        <dbReference type="ARBA" id="ARBA00022571"/>
    </source>
</evidence>
<keyword evidence="9" id="KW-1185">Reference proteome</keyword>
<evidence type="ECO:0000259" key="7">
    <source>
        <dbReference type="SMART" id="SM00859"/>
    </source>
</evidence>
<evidence type="ECO:0000313" key="8">
    <source>
        <dbReference type="EMBL" id="PLW76374.1"/>
    </source>
</evidence>
<dbReference type="PANTHER" id="PTHR32338:SF10">
    <property type="entry name" value="N-ACETYL-GAMMA-GLUTAMYL-PHOSPHATE REDUCTASE, CHLOROPLASTIC-RELATED"/>
    <property type="match status" value="1"/>
</dbReference>
<evidence type="ECO:0000313" key="9">
    <source>
        <dbReference type="Proteomes" id="UP000234881"/>
    </source>
</evidence>
<dbReference type="SUPFAM" id="SSF51735">
    <property type="entry name" value="NAD(P)-binding Rossmann-fold domains"/>
    <property type="match status" value="1"/>
</dbReference>
<keyword evidence="2 6" id="KW-0055">Arginine biosynthesis</keyword>
<dbReference type="GO" id="GO:0006526">
    <property type="term" value="P:L-arginine biosynthetic process"/>
    <property type="evidence" value="ECO:0007669"/>
    <property type="project" value="UniProtKB-UniRule"/>
</dbReference>
<dbReference type="InterPro" id="IPR000534">
    <property type="entry name" value="Semialdehyde_DH_NAD-bd"/>
</dbReference>
<dbReference type="NCBIfam" id="TIGR01851">
    <property type="entry name" value="argC_other"/>
    <property type="match status" value="1"/>
</dbReference>
<organism evidence="8 9">
    <name type="scientific">Cohaesibacter celericrescens</name>
    <dbReference type="NCBI Taxonomy" id="2067669"/>
    <lineage>
        <taxon>Bacteria</taxon>
        <taxon>Pseudomonadati</taxon>
        <taxon>Pseudomonadota</taxon>
        <taxon>Alphaproteobacteria</taxon>
        <taxon>Hyphomicrobiales</taxon>
        <taxon>Cohaesibacteraceae</taxon>
    </lineage>
</organism>
<dbReference type="UniPathway" id="UPA00068">
    <property type="reaction ID" value="UER00108"/>
</dbReference>
<accession>A0A2N5XPF6</accession>
<evidence type="ECO:0000256" key="5">
    <source>
        <dbReference type="ARBA" id="ARBA00023002"/>
    </source>
</evidence>
<dbReference type="GO" id="GO:0051287">
    <property type="term" value="F:NAD binding"/>
    <property type="evidence" value="ECO:0007669"/>
    <property type="project" value="InterPro"/>
</dbReference>
<dbReference type="GO" id="GO:0005737">
    <property type="term" value="C:cytoplasm"/>
    <property type="evidence" value="ECO:0007669"/>
    <property type="project" value="UniProtKB-SubCell"/>
</dbReference>
<evidence type="ECO:0000256" key="1">
    <source>
        <dbReference type="ARBA" id="ARBA00022490"/>
    </source>
</evidence>